<dbReference type="Pfam" id="PF00646">
    <property type="entry name" value="F-box"/>
    <property type="match status" value="1"/>
</dbReference>
<feature type="domain" description="F-box" evidence="1">
    <location>
        <begin position="24"/>
        <end position="59"/>
    </location>
</feature>
<sequence>MVDFGSEDKSKTSLSSAEEIGYNEDLIIEILLNLSAKSLIRFKAVSKQWMCIISDTNFCIANAKAALKPSTLLILNHFEPCEGPT</sequence>
<dbReference type="Gene3D" id="1.20.1280.50">
    <property type="match status" value="1"/>
</dbReference>
<organism evidence="2 3">
    <name type="scientific">Hibiscus trionum</name>
    <name type="common">Flower of an hour</name>
    <dbReference type="NCBI Taxonomy" id="183268"/>
    <lineage>
        <taxon>Eukaryota</taxon>
        <taxon>Viridiplantae</taxon>
        <taxon>Streptophyta</taxon>
        <taxon>Embryophyta</taxon>
        <taxon>Tracheophyta</taxon>
        <taxon>Spermatophyta</taxon>
        <taxon>Magnoliopsida</taxon>
        <taxon>eudicotyledons</taxon>
        <taxon>Gunneridae</taxon>
        <taxon>Pentapetalae</taxon>
        <taxon>rosids</taxon>
        <taxon>malvids</taxon>
        <taxon>Malvales</taxon>
        <taxon>Malvaceae</taxon>
        <taxon>Malvoideae</taxon>
        <taxon>Hibiscus</taxon>
    </lineage>
</organism>
<dbReference type="EMBL" id="BSYR01000058">
    <property type="protein sequence ID" value="GMJ10969.1"/>
    <property type="molecule type" value="Genomic_DNA"/>
</dbReference>
<evidence type="ECO:0000313" key="2">
    <source>
        <dbReference type="EMBL" id="GMJ10969.1"/>
    </source>
</evidence>
<protein>
    <recommendedName>
        <fullName evidence="1">F-box domain-containing protein</fullName>
    </recommendedName>
</protein>
<evidence type="ECO:0000313" key="3">
    <source>
        <dbReference type="Proteomes" id="UP001165190"/>
    </source>
</evidence>
<comment type="caution">
    <text evidence="2">The sequence shown here is derived from an EMBL/GenBank/DDBJ whole genome shotgun (WGS) entry which is preliminary data.</text>
</comment>
<evidence type="ECO:0000259" key="1">
    <source>
        <dbReference type="Pfam" id="PF00646"/>
    </source>
</evidence>
<dbReference type="InterPro" id="IPR036047">
    <property type="entry name" value="F-box-like_dom_sf"/>
</dbReference>
<dbReference type="InterPro" id="IPR001810">
    <property type="entry name" value="F-box_dom"/>
</dbReference>
<gene>
    <name evidence="2" type="ORF">HRI_004766100</name>
</gene>
<accession>A0A9W7JCL6</accession>
<reference evidence="2" key="1">
    <citation type="submission" date="2023-05" db="EMBL/GenBank/DDBJ databases">
        <title>Genome and transcriptome analyses reveal genes involved in the formation of fine ridges on petal epidermal cells in Hibiscus trionum.</title>
        <authorList>
            <person name="Koshimizu S."/>
            <person name="Masuda S."/>
            <person name="Ishii T."/>
            <person name="Shirasu K."/>
            <person name="Hoshino A."/>
            <person name="Arita M."/>
        </authorList>
    </citation>
    <scope>NUCLEOTIDE SEQUENCE</scope>
    <source>
        <strain evidence="2">Hamamatsu line</strain>
    </source>
</reference>
<dbReference type="SUPFAM" id="SSF81383">
    <property type="entry name" value="F-box domain"/>
    <property type="match status" value="1"/>
</dbReference>
<keyword evidence="3" id="KW-1185">Reference proteome</keyword>
<dbReference type="OrthoDB" id="605328at2759"/>
<proteinExistence type="predicted"/>
<dbReference type="AlphaFoldDB" id="A0A9W7JCL6"/>
<name>A0A9W7JCL6_HIBTR</name>
<dbReference type="Proteomes" id="UP001165190">
    <property type="component" value="Unassembled WGS sequence"/>
</dbReference>